<keyword evidence="2" id="KW-1185">Reference proteome</keyword>
<comment type="caution">
    <text evidence="1">The sequence shown here is derived from an EMBL/GenBank/DDBJ whole genome shotgun (WGS) entry which is preliminary data.</text>
</comment>
<dbReference type="EMBL" id="MKZS01000001">
    <property type="protein sequence ID" value="OLT61408.1"/>
    <property type="molecule type" value="Genomic_DNA"/>
</dbReference>
<organism evidence="1 2">
    <name type="scientific">Moorena bouillonii PNG</name>
    <dbReference type="NCBI Taxonomy" id="568701"/>
    <lineage>
        <taxon>Bacteria</taxon>
        <taxon>Bacillati</taxon>
        <taxon>Cyanobacteriota</taxon>
        <taxon>Cyanophyceae</taxon>
        <taxon>Coleofasciculales</taxon>
        <taxon>Coleofasciculaceae</taxon>
        <taxon>Moorena</taxon>
    </lineage>
</organism>
<evidence type="ECO:0000313" key="2">
    <source>
        <dbReference type="Proteomes" id="UP000186657"/>
    </source>
</evidence>
<gene>
    <name evidence="1" type="ORF">BJP37_22760</name>
</gene>
<name>A0A1U7N632_9CYAN</name>
<dbReference type="Proteomes" id="UP000186657">
    <property type="component" value="Unassembled WGS sequence"/>
</dbReference>
<accession>A0A1U7N632</accession>
<proteinExistence type="predicted"/>
<sequence>MVKGYVVERDRVAIRVAWPIGQGQGYVVEGYVVEGYVVEGYVVEGYVVERDHVAIRVAWPIGQGQGYLVMWLFAQGDSVSVRLKGEKQAYKSNVFSILPAFSVPYLPCLYLRCLAYSVSHSNEIHNSFLLLPFVCKPLASCLFPNLPNVPHRI</sequence>
<dbReference type="AlphaFoldDB" id="A0A1U7N632"/>
<reference evidence="1 2" key="1">
    <citation type="submission" date="2016-10" db="EMBL/GenBank/DDBJ databases">
        <title>Comparative genomics uncovers the prolific and rare metabolic potential of the cyanobacterial genus Moorea.</title>
        <authorList>
            <person name="Leao T."/>
            <person name="Castelao G."/>
            <person name="Korobeynikov A."/>
            <person name="Monroe E.A."/>
            <person name="Podell S."/>
            <person name="Glukhov E."/>
            <person name="Allen E."/>
            <person name="Gerwick W.H."/>
            <person name="Gerwick L."/>
        </authorList>
    </citation>
    <scope>NUCLEOTIDE SEQUENCE [LARGE SCALE GENOMIC DNA]</scope>
    <source>
        <strain evidence="1 2">PNG5-198</strain>
    </source>
</reference>
<protein>
    <submittedName>
        <fullName evidence="1">Uncharacterized protein</fullName>
    </submittedName>
</protein>
<evidence type="ECO:0000313" key="1">
    <source>
        <dbReference type="EMBL" id="OLT61408.1"/>
    </source>
</evidence>